<dbReference type="InterPro" id="IPR037519">
    <property type="entry name" value="LITAF_fam"/>
</dbReference>
<evidence type="ECO:0000256" key="4">
    <source>
        <dbReference type="ARBA" id="ARBA00022833"/>
    </source>
</evidence>
<dbReference type="SMART" id="SM00714">
    <property type="entry name" value="LITAF"/>
    <property type="match status" value="1"/>
</dbReference>
<dbReference type="InterPro" id="IPR006629">
    <property type="entry name" value="LITAF"/>
</dbReference>
<dbReference type="Pfam" id="PF10601">
    <property type="entry name" value="zf-LITAF-like"/>
    <property type="match status" value="1"/>
</dbReference>
<evidence type="ECO:0000256" key="2">
    <source>
        <dbReference type="ARBA" id="ARBA00005975"/>
    </source>
</evidence>
<dbReference type="GO" id="GO:0016020">
    <property type="term" value="C:membrane"/>
    <property type="evidence" value="ECO:0007669"/>
    <property type="project" value="UniProtKB-SubCell"/>
</dbReference>
<comment type="caution">
    <text evidence="8">The sequence shown here is derived from an EMBL/GenBank/DDBJ whole genome shotgun (WGS) entry which is preliminary data.</text>
</comment>
<sequence length="171" mass="18983">MEKPTPTQNNYPDQIHYPDQNIQSDQQPPEVKTQQQPPQYEQQQRDFSSPLAQPPLTNPPPAHQAPPNQYAYGSQAPQQQNFQSVPIQNLQSQSAPVVCPSCGVRSMTVTTIESGGTTHAIAAIVCFVSCLGCIPYLISSLKDVHHQCGNCNMPLADYHRSGRTEVRCWQK</sequence>
<evidence type="ECO:0000256" key="5">
    <source>
        <dbReference type="ARBA" id="ARBA00023136"/>
    </source>
</evidence>
<gene>
    <name evidence="8" type="ORF">FSARC_6529</name>
</gene>
<dbReference type="EMBL" id="JABEXW010000332">
    <property type="protein sequence ID" value="KAF4965689.1"/>
    <property type="molecule type" value="Genomic_DNA"/>
</dbReference>
<dbReference type="PANTHER" id="PTHR23292:SF6">
    <property type="entry name" value="FI16602P1-RELATED"/>
    <property type="match status" value="1"/>
</dbReference>
<evidence type="ECO:0000313" key="8">
    <source>
        <dbReference type="EMBL" id="KAF4965689.1"/>
    </source>
</evidence>
<proteinExistence type="inferred from homology"/>
<feature type="domain" description="LITAF" evidence="7">
    <location>
        <begin position="79"/>
        <end position="160"/>
    </location>
</feature>
<keyword evidence="9" id="KW-1185">Reference proteome</keyword>
<keyword evidence="3" id="KW-0479">Metal-binding</keyword>
<feature type="compositionally biased region" description="Polar residues" evidence="6">
    <location>
        <begin position="1"/>
        <end position="12"/>
    </location>
</feature>
<evidence type="ECO:0000256" key="3">
    <source>
        <dbReference type="ARBA" id="ARBA00022723"/>
    </source>
</evidence>
<comment type="similarity">
    <text evidence="2">Belongs to the CDIP1/LITAF family.</text>
</comment>
<accession>A0A8H4X986</accession>
<name>A0A8H4X986_9HYPO</name>
<feature type="region of interest" description="Disordered" evidence="6">
    <location>
        <begin position="1"/>
        <end position="82"/>
    </location>
</feature>
<protein>
    <recommendedName>
        <fullName evidence="7">LITAF domain-containing protein</fullName>
    </recommendedName>
</protein>
<reference evidence="8" key="1">
    <citation type="journal article" date="2020" name="BMC Genomics">
        <title>Correction to: Identification and distribution of gene clusters required for synthesis of sphingolipid metabolism inhibitors in diverse species of the filamentous fungus Fusarium.</title>
        <authorList>
            <person name="Kim H.S."/>
            <person name="Lohmar J.M."/>
            <person name="Busman M."/>
            <person name="Brown D.W."/>
            <person name="Naumann T.A."/>
            <person name="Divon H.H."/>
            <person name="Lysoe E."/>
            <person name="Uhlig S."/>
            <person name="Proctor R.H."/>
        </authorList>
    </citation>
    <scope>NUCLEOTIDE SEQUENCE</scope>
    <source>
        <strain evidence="8">NRRL 20472</strain>
    </source>
</reference>
<evidence type="ECO:0000256" key="6">
    <source>
        <dbReference type="SAM" id="MobiDB-lite"/>
    </source>
</evidence>
<dbReference type="PANTHER" id="PTHR23292">
    <property type="entry name" value="LIPOPOLYSACCHARIDE-INDUCED TUMOR NECROSIS FACTOR-ALPHA FACTOR"/>
    <property type="match status" value="1"/>
</dbReference>
<keyword evidence="4" id="KW-0862">Zinc</keyword>
<evidence type="ECO:0000313" key="9">
    <source>
        <dbReference type="Proteomes" id="UP000622797"/>
    </source>
</evidence>
<dbReference type="OrthoDB" id="5599753at2759"/>
<dbReference type="PROSITE" id="PS51837">
    <property type="entry name" value="LITAF"/>
    <property type="match status" value="1"/>
</dbReference>
<dbReference type="Proteomes" id="UP000622797">
    <property type="component" value="Unassembled WGS sequence"/>
</dbReference>
<feature type="compositionally biased region" description="Polar residues" evidence="6">
    <location>
        <begin position="71"/>
        <end position="82"/>
    </location>
</feature>
<comment type="subcellular location">
    <subcellularLocation>
        <location evidence="1">Membrane</location>
        <topology evidence="1">Peripheral membrane protein</topology>
    </subcellularLocation>
</comment>
<reference evidence="8" key="2">
    <citation type="submission" date="2020-05" db="EMBL/GenBank/DDBJ databases">
        <authorList>
            <person name="Kim H.-S."/>
            <person name="Proctor R.H."/>
            <person name="Brown D.W."/>
        </authorList>
    </citation>
    <scope>NUCLEOTIDE SEQUENCE</scope>
    <source>
        <strain evidence="8">NRRL 20472</strain>
    </source>
</reference>
<organism evidence="8 9">
    <name type="scientific">Fusarium sarcochroum</name>
    <dbReference type="NCBI Taxonomy" id="1208366"/>
    <lineage>
        <taxon>Eukaryota</taxon>
        <taxon>Fungi</taxon>
        <taxon>Dikarya</taxon>
        <taxon>Ascomycota</taxon>
        <taxon>Pezizomycotina</taxon>
        <taxon>Sordariomycetes</taxon>
        <taxon>Hypocreomycetidae</taxon>
        <taxon>Hypocreales</taxon>
        <taxon>Nectriaceae</taxon>
        <taxon>Fusarium</taxon>
        <taxon>Fusarium lateritium species complex</taxon>
    </lineage>
</organism>
<feature type="compositionally biased region" description="Pro residues" evidence="6">
    <location>
        <begin position="52"/>
        <end position="64"/>
    </location>
</feature>
<dbReference type="GO" id="GO:0008270">
    <property type="term" value="F:zinc ion binding"/>
    <property type="evidence" value="ECO:0007669"/>
    <property type="project" value="TreeGrafter"/>
</dbReference>
<evidence type="ECO:0000259" key="7">
    <source>
        <dbReference type="PROSITE" id="PS51837"/>
    </source>
</evidence>
<keyword evidence="5" id="KW-0472">Membrane</keyword>
<evidence type="ECO:0000256" key="1">
    <source>
        <dbReference type="ARBA" id="ARBA00004170"/>
    </source>
</evidence>
<dbReference type="AlphaFoldDB" id="A0A8H4X986"/>